<reference evidence="1" key="2">
    <citation type="submission" date="2020-11" db="EMBL/GenBank/DDBJ databases">
        <authorList>
            <person name="McCartney M.A."/>
            <person name="Auch B."/>
            <person name="Kono T."/>
            <person name="Mallez S."/>
            <person name="Becker A."/>
            <person name="Gohl D.M."/>
            <person name="Silverstein K.A.T."/>
            <person name="Koren S."/>
            <person name="Bechman K.B."/>
            <person name="Herman A."/>
            <person name="Abrahante J.E."/>
            <person name="Garbe J."/>
        </authorList>
    </citation>
    <scope>NUCLEOTIDE SEQUENCE</scope>
    <source>
        <strain evidence="1">Duluth1</strain>
        <tissue evidence="1">Whole animal</tissue>
    </source>
</reference>
<accession>A0A9D4FQ94</accession>
<comment type="caution">
    <text evidence="1">The sequence shown here is derived from an EMBL/GenBank/DDBJ whole genome shotgun (WGS) entry which is preliminary data.</text>
</comment>
<sequence length="97" mass="10969">MRFELSSQIREWHTYTYTRVRMCISVNLEKEKDSSGRVEFQNKRSCGKKGSSCGNGASLAEYDEKDVPVEEDINGAVGSRIWMDIASSKKKDCQPAN</sequence>
<reference evidence="1" key="1">
    <citation type="journal article" date="2019" name="bioRxiv">
        <title>The Genome of the Zebra Mussel, Dreissena polymorpha: A Resource for Invasive Species Research.</title>
        <authorList>
            <person name="McCartney M.A."/>
            <person name="Auch B."/>
            <person name="Kono T."/>
            <person name="Mallez S."/>
            <person name="Zhang Y."/>
            <person name="Obille A."/>
            <person name="Becker A."/>
            <person name="Abrahante J.E."/>
            <person name="Garbe J."/>
            <person name="Badalamenti J.P."/>
            <person name="Herman A."/>
            <person name="Mangelson H."/>
            <person name="Liachko I."/>
            <person name="Sullivan S."/>
            <person name="Sone E.D."/>
            <person name="Koren S."/>
            <person name="Silverstein K.A.T."/>
            <person name="Beckman K.B."/>
            <person name="Gohl D.M."/>
        </authorList>
    </citation>
    <scope>NUCLEOTIDE SEQUENCE</scope>
    <source>
        <strain evidence="1">Duluth1</strain>
        <tissue evidence="1">Whole animal</tissue>
    </source>
</reference>
<evidence type="ECO:0000313" key="2">
    <source>
        <dbReference type="Proteomes" id="UP000828390"/>
    </source>
</evidence>
<dbReference type="Proteomes" id="UP000828390">
    <property type="component" value="Unassembled WGS sequence"/>
</dbReference>
<keyword evidence="2" id="KW-1185">Reference proteome</keyword>
<proteinExistence type="predicted"/>
<dbReference type="EMBL" id="JAIWYP010000007">
    <property type="protein sequence ID" value="KAH3801283.1"/>
    <property type="molecule type" value="Genomic_DNA"/>
</dbReference>
<organism evidence="1 2">
    <name type="scientific">Dreissena polymorpha</name>
    <name type="common">Zebra mussel</name>
    <name type="synonym">Mytilus polymorpha</name>
    <dbReference type="NCBI Taxonomy" id="45954"/>
    <lineage>
        <taxon>Eukaryota</taxon>
        <taxon>Metazoa</taxon>
        <taxon>Spiralia</taxon>
        <taxon>Lophotrochozoa</taxon>
        <taxon>Mollusca</taxon>
        <taxon>Bivalvia</taxon>
        <taxon>Autobranchia</taxon>
        <taxon>Heteroconchia</taxon>
        <taxon>Euheterodonta</taxon>
        <taxon>Imparidentia</taxon>
        <taxon>Neoheterodontei</taxon>
        <taxon>Myida</taxon>
        <taxon>Dreissenoidea</taxon>
        <taxon>Dreissenidae</taxon>
        <taxon>Dreissena</taxon>
    </lineage>
</organism>
<gene>
    <name evidence="1" type="ORF">DPMN_154931</name>
</gene>
<name>A0A9D4FQ94_DREPO</name>
<evidence type="ECO:0000313" key="1">
    <source>
        <dbReference type="EMBL" id="KAH3801283.1"/>
    </source>
</evidence>
<dbReference type="AlphaFoldDB" id="A0A9D4FQ94"/>
<protein>
    <submittedName>
        <fullName evidence="1">Uncharacterized protein</fullName>
    </submittedName>
</protein>